<evidence type="ECO:0000259" key="7">
    <source>
        <dbReference type="Pfam" id="PF12708"/>
    </source>
</evidence>
<evidence type="ECO:0000313" key="9">
    <source>
        <dbReference type="Proteomes" id="UP001244011"/>
    </source>
</evidence>
<feature type="signal peptide" evidence="5">
    <location>
        <begin position="1"/>
        <end position="18"/>
    </location>
</feature>
<keyword evidence="9" id="KW-1185">Reference proteome</keyword>
<keyword evidence="8" id="KW-0456">Lyase</keyword>
<feature type="domain" description="Rhamnogalacturonase A/B/Epimerase-like pectate lyase" evidence="7">
    <location>
        <begin position="139"/>
        <end position="366"/>
    </location>
</feature>
<dbReference type="Gene3D" id="3.40.50.200">
    <property type="entry name" value="Peptidase S8/S53 domain"/>
    <property type="match status" value="1"/>
</dbReference>
<dbReference type="InterPro" id="IPR011050">
    <property type="entry name" value="Pectin_lyase_fold/virulence"/>
</dbReference>
<evidence type="ECO:0000256" key="4">
    <source>
        <dbReference type="SAM" id="MobiDB-lite"/>
    </source>
</evidence>
<keyword evidence="2" id="KW-0378">Hydrolase</keyword>
<dbReference type="Pfam" id="PF00082">
    <property type="entry name" value="Peptidase_S8"/>
    <property type="match status" value="1"/>
</dbReference>
<dbReference type="Pfam" id="PF12708">
    <property type="entry name" value="Pect-lyase_RHGA_epim"/>
    <property type="match status" value="1"/>
</dbReference>
<dbReference type="PANTHER" id="PTHR33928:SF2">
    <property type="entry name" value="PECTATE LYASE SUPERFAMILY PROTEIN DOMAIN-CONTAINING PROTEIN-RELATED"/>
    <property type="match status" value="1"/>
</dbReference>
<dbReference type="RefSeq" id="XP_060279912.1">
    <property type="nucleotide sequence ID" value="XM_060431904.1"/>
</dbReference>
<feature type="region of interest" description="Disordered" evidence="4">
    <location>
        <begin position="1896"/>
        <end position="1915"/>
    </location>
</feature>
<feature type="domain" description="Peptidase S8/S53" evidence="6">
    <location>
        <begin position="1519"/>
        <end position="1747"/>
    </location>
</feature>
<reference evidence="8" key="1">
    <citation type="submission" date="2023-06" db="EMBL/GenBank/DDBJ databases">
        <title>Genome-scale phylogeny and comparative genomics of the fungal order Sordariales.</title>
        <authorList>
            <consortium name="Lawrence Berkeley National Laboratory"/>
            <person name="Hensen N."/>
            <person name="Bonometti L."/>
            <person name="Westerberg I."/>
            <person name="Brannstrom I.O."/>
            <person name="Guillou S."/>
            <person name="Cros-Aarteil S."/>
            <person name="Calhoun S."/>
            <person name="Haridas S."/>
            <person name="Kuo A."/>
            <person name="Mondo S."/>
            <person name="Pangilinan J."/>
            <person name="Riley R."/>
            <person name="Labutti K."/>
            <person name="Andreopoulos B."/>
            <person name="Lipzen A."/>
            <person name="Chen C."/>
            <person name="Yanf M."/>
            <person name="Daum C."/>
            <person name="Ng V."/>
            <person name="Clum A."/>
            <person name="Steindorff A."/>
            <person name="Ohm R."/>
            <person name="Martin F."/>
            <person name="Silar P."/>
            <person name="Natvig D."/>
            <person name="Lalanne C."/>
            <person name="Gautier V."/>
            <person name="Ament-Velasquez S.L."/>
            <person name="Kruys A."/>
            <person name="Hutchinson M.I."/>
            <person name="Powell A.J."/>
            <person name="Barry K."/>
            <person name="Miller A.N."/>
            <person name="Grigoriev I.V."/>
            <person name="Debuchy R."/>
            <person name="Gladieux P."/>
            <person name="Thoren M.H."/>
            <person name="Johannesson H."/>
        </authorList>
    </citation>
    <scope>NUCLEOTIDE SEQUENCE</scope>
    <source>
        <strain evidence="8">8032-3</strain>
    </source>
</reference>
<dbReference type="InterPro" id="IPR036852">
    <property type="entry name" value="Peptidase_S8/S53_dom_sf"/>
</dbReference>
<feature type="region of interest" description="Disordered" evidence="4">
    <location>
        <begin position="1378"/>
        <end position="1411"/>
    </location>
</feature>
<dbReference type="CDD" id="cd23668">
    <property type="entry name" value="GH55_beta13glucanase-like"/>
    <property type="match status" value="1"/>
</dbReference>
<dbReference type="Gene3D" id="2.160.20.10">
    <property type="entry name" value="Single-stranded right-handed beta-helix, Pectin lyase-like"/>
    <property type="match status" value="2"/>
</dbReference>
<feature type="chain" id="PRO_5042619276" evidence="5">
    <location>
        <begin position="19"/>
        <end position="2036"/>
    </location>
</feature>
<dbReference type="SUPFAM" id="SSF51126">
    <property type="entry name" value="Pectin lyase-like"/>
    <property type="match status" value="2"/>
</dbReference>
<evidence type="ECO:0000256" key="3">
    <source>
        <dbReference type="ARBA" id="ARBA00022825"/>
    </source>
</evidence>
<dbReference type="InterPro" id="IPR023828">
    <property type="entry name" value="Peptidase_S8_Ser-AS"/>
</dbReference>
<dbReference type="GeneID" id="85315091"/>
<gene>
    <name evidence="8" type="ORF">QBC33DRAFT_596933</name>
</gene>
<dbReference type="PANTHER" id="PTHR33928">
    <property type="entry name" value="POLYGALACTURONASE QRT3"/>
    <property type="match status" value="1"/>
</dbReference>
<feature type="region of interest" description="Disordered" evidence="4">
    <location>
        <begin position="1819"/>
        <end position="1840"/>
    </location>
</feature>
<evidence type="ECO:0000313" key="8">
    <source>
        <dbReference type="EMBL" id="KAK1763699.1"/>
    </source>
</evidence>
<keyword evidence="5" id="KW-0732">Signal</keyword>
<evidence type="ECO:0000256" key="2">
    <source>
        <dbReference type="ARBA" id="ARBA00022801"/>
    </source>
</evidence>
<sequence length="2036" mass="217938">MSVIVLAVFLSLLYPVAARWSFAPMDRYPHVPDYGPQANMAYMVDNQHNYFKSAPDKGTQNGAVWLQSGSFENYMAKLRSNQTVAHGQGNSGTPANATWHASRSGKLHARDSSYWLPALAPKGQQPLAGAGYKMYRDVVKDYNADPTGGSDTTEAINAAIQDGNRCGLECGNTFKQGAVIYFPPGTYKICRPIVQYYFTQFVGDALNPPTIKGCDTFQGIGLIDTDPYIPGGNGVNWYTNQNQFFRQIRNFIFDLNDMPLATDDDGQPLAPTGIHWQVSQACSLQNLVFNMPTATDSNKATHVGIFMENGSGGFVSDLVFNGGSIGWRAGSQQYTAMNLKFNGCLTAVQMVWDWGFNWQRIEVDGSAIAFNISGRGGDTGQGTGSVSIIDSKITNCPIGILTNSRTDASAGPPNIVIDNLEMSNVAATVQDEGGSVILAGSNHVDLWAIGRRYNGTKGSHESGAVDAPAKAARLLDHGKLFYRPRPQYENVGADGFLIATDEGCLNDGTGDQKDKINAFLQKAKAAGKIAFFPAGIYTVGGTVQIPTGSRVQGSLWSQIQGGGFYFNDINNPKVVVQVGNRGDVGNVEIVEMMFTVTGATAGAIILEWNVHEETQGSAAMWDSHIRVGGATGTNLDASTCPKKGAFNDNCICASLLFHVTPQASGYFENAWIWLADHDNDLSVYDSPDKGVNQISLYAARGTLIESEGPSWFYGTGSEHSVLYQYQVYGAKDIYLGHIQTETPYFQPNPVAPYPFDGQKSFPGDPSFADCTTDDCKAAWGLRVIDSQGVTIHSAGLYSFFQEYYQDCVDTENCQERIAEIKGSKDVVLFNLFTIATEEVGNGINNGAIFQNDSNQSGFTTEVSVWLPLDGDDNIDVVYVGTEVWTGTPMTCSSTCVLVIPTSSLSTPSVIDPGLYHTSFEYGHISTITSANGVTATTFITETTTVTITIPKTTVGAMSYSNVNITSGQTVGSVVVQPSVNLPPIGVPLPDGEGGTTTRIVSLPPWPAVTNGPPDSWNNPTDPFDITGTGGATGSSPSIYRTQYSTTVSARGPTVTTLSFPSTVSPITVNCPPDTTIAFNTPKTTITTDCDHPTALTLGFTCAPTKIVTFLAASSGVFSVDCTLVTLFHPPAPPTNTSPTTTQTTTSPLPVWATWPGGIITPVPTPVNEPQPTDDGVVTPCKLWFFNICILRSDINIGGWHWILPPGIYPPGPPPGFIKFPKGWDIEGTLPPWPRITIGWDHVMTYESDPEKQCETESASICSTTTSYGVTTTGTITSTTTTSDAPCGANAVVYPANPEAVGEIPRILAAYEGKYVAVGSAQGGFTSFYWVPGMDAETMSNCTKSGDVSYAYYYEEWNANVGPDDDDDDDEAVSAAHNAVRDASLERDRSRNFDGALYPPSGKLDDDLPSASLDTRSDNATFELALQGHTLDKRDGTFRSSVYWDLPFDSVPPGTVYQATSETYINGPNPWQFRYDVTAGEGQFVYLISEEGIWTNHDEFTKSDGTIETLGTTTLGNPLTGAKPDPAHGSGCAAKIMGAKLGVCKKCTLIFCSSDNLVTPPGQAQTKVKEAIIQQLDAVLDHIISKKRVGKASVSMSLSYGPGKMNPAFYQSMRYSLNQLVIKGKAVIVASSNNHAKKEGRAINRYPALYGDPQDRNGQLATLITVGSVDSDTYQADSSQYADWMTTFAPGDGVYLPANPNNGDTNAMRKGSGTSYAAPQVAALAAYLRGLNSPWKTQLEDPANVKKLIRILHRRFAVLHYKFYVTPADRKPVIWNGEVGDKSCVADYASRANWDHDKVCPTIDDNLDNVSLDPPPGQTVGQCGAGVGGNPTKRKRQVSGGAGGSCPLNLGGGGGADGQTLSFTTGPTAAPTCPSQTGGGGRLCTGYYCVPNPTGLPPDYPDPKDPSAGGRVPTTTTTSSGSIVYSWYGYKTPLDGWPLASGQCTKPDWSGGRRTDGGGQTPWPSKLDGISMGDITCSFVGDGKDWRSTKRGDRLGELDCKGYAPAACYQGWVTDQPEQCFGLDGNSGIDQIMACHW</sequence>
<dbReference type="PROSITE" id="PS00138">
    <property type="entry name" value="SUBTILASE_SER"/>
    <property type="match status" value="1"/>
</dbReference>
<keyword evidence="1" id="KW-0645">Protease</keyword>
<dbReference type="GO" id="GO:0004252">
    <property type="term" value="F:serine-type endopeptidase activity"/>
    <property type="evidence" value="ECO:0007669"/>
    <property type="project" value="InterPro"/>
</dbReference>
<dbReference type="EMBL" id="MU839025">
    <property type="protein sequence ID" value="KAK1763699.1"/>
    <property type="molecule type" value="Genomic_DNA"/>
</dbReference>
<keyword evidence="3" id="KW-0720">Serine protease</keyword>
<dbReference type="InterPro" id="IPR000209">
    <property type="entry name" value="Peptidase_S8/S53_dom"/>
</dbReference>
<evidence type="ECO:0000259" key="6">
    <source>
        <dbReference type="Pfam" id="PF00082"/>
    </source>
</evidence>
<dbReference type="InterPro" id="IPR024535">
    <property type="entry name" value="RHGA/B-epi-like_pectate_lyase"/>
</dbReference>
<proteinExistence type="predicted"/>
<protein>
    <submittedName>
        <fullName evidence="8">Pectate lyase superfamily protein-domain-containing protein</fullName>
    </submittedName>
</protein>
<name>A0AAJ0BV69_9PEZI</name>
<evidence type="ECO:0000256" key="1">
    <source>
        <dbReference type="ARBA" id="ARBA00022670"/>
    </source>
</evidence>
<organism evidence="8 9">
    <name type="scientific">Phialemonium atrogriseum</name>
    <dbReference type="NCBI Taxonomy" id="1093897"/>
    <lineage>
        <taxon>Eukaryota</taxon>
        <taxon>Fungi</taxon>
        <taxon>Dikarya</taxon>
        <taxon>Ascomycota</taxon>
        <taxon>Pezizomycotina</taxon>
        <taxon>Sordariomycetes</taxon>
        <taxon>Sordariomycetidae</taxon>
        <taxon>Cephalothecales</taxon>
        <taxon>Cephalothecaceae</taxon>
        <taxon>Phialemonium</taxon>
    </lineage>
</organism>
<accession>A0AAJ0BV69</accession>
<comment type="caution">
    <text evidence="8">The sequence shown here is derived from an EMBL/GenBank/DDBJ whole genome shotgun (WGS) entry which is preliminary data.</text>
</comment>
<dbReference type="GO" id="GO:0004650">
    <property type="term" value="F:polygalacturonase activity"/>
    <property type="evidence" value="ECO:0007669"/>
    <property type="project" value="InterPro"/>
</dbReference>
<dbReference type="InterPro" id="IPR012334">
    <property type="entry name" value="Pectin_lyas_fold"/>
</dbReference>
<dbReference type="SUPFAM" id="SSF52743">
    <property type="entry name" value="Subtilisin-like"/>
    <property type="match status" value="1"/>
</dbReference>
<evidence type="ECO:0000256" key="5">
    <source>
        <dbReference type="SAM" id="SignalP"/>
    </source>
</evidence>
<feature type="compositionally biased region" description="Basic and acidic residues" evidence="4">
    <location>
        <begin position="1378"/>
        <end position="1391"/>
    </location>
</feature>
<dbReference type="GO" id="GO:0016829">
    <property type="term" value="F:lyase activity"/>
    <property type="evidence" value="ECO:0007669"/>
    <property type="project" value="UniProtKB-KW"/>
</dbReference>
<dbReference type="Proteomes" id="UP001244011">
    <property type="component" value="Unassembled WGS sequence"/>
</dbReference>
<dbReference type="InterPro" id="IPR039279">
    <property type="entry name" value="QRT3-like"/>
</dbReference>
<dbReference type="GO" id="GO:0006508">
    <property type="term" value="P:proteolysis"/>
    <property type="evidence" value="ECO:0007669"/>
    <property type="project" value="UniProtKB-KW"/>
</dbReference>